<comment type="caution">
    <text evidence="1">The sequence shown here is derived from an EMBL/GenBank/DDBJ whole genome shotgun (WGS) entry which is preliminary data.</text>
</comment>
<protein>
    <submittedName>
        <fullName evidence="1">Uncharacterized protein</fullName>
    </submittedName>
</protein>
<dbReference type="EMBL" id="BLLF01000588">
    <property type="protein sequence ID" value="GFH13225.1"/>
    <property type="molecule type" value="Genomic_DNA"/>
</dbReference>
<organism evidence="1 2">
    <name type="scientific">Haematococcus lacustris</name>
    <name type="common">Green alga</name>
    <name type="synonym">Haematococcus pluvialis</name>
    <dbReference type="NCBI Taxonomy" id="44745"/>
    <lineage>
        <taxon>Eukaryota</taxon>
        <taxon>Viridiplantae</taxon>
        <taxon>Chlorophyta</taxon>
        <taxon>core chlorophytes</taxon>
        <taxon>Chlorophyceae</taxon>
        <taxon>CS clade</taxon>
        <taxon>Chlamydomonadales</taxon>
        <taxon>Haematococcaceae</taxon>
        <taxon>Haematococcus</taxon>
    </lineage>
</organism>
<evidence type="ECO:0000313" key="1">
    <source>
        <dbReference type="EMBL" id="GFH13225.1"/>
    </source>
</evidence>
<gene>
    <name evidence="1" type="ORF">HaLaN_09065</name>
</gene>
<dbReference type="AlphaFoldDB" id="A0A699YVF2"/>
<keyword evidence="2" id="KW-1185">Reference proteome</keyword>
<dbReference type="Proteomes" id="UP000485058">
    <property type="component" value="Unassembled WGS sequence"/>
</dbReference>
<accession>A0A699YVF2</accession>
<reference evidence="1 2" key="1">
    <citation type="submission" date="2020-02" db="EMBL/GenBank/DDBJ databases">
        <title>Draft genome sequence of Haematococcus lacustris strain NIES-144.</title>
        <authorList>
            <person name="Morimoto D."/>
            <person name="Nakagawa S."/>
            <person name="Yoshida T."/>
            <person name="Sawayama S."/>
        </authorList>
    </citation>
    <scope>NUCLEOTIDE SEQUENCE [LARGE SCALE GENOMIC DNA]</scope>
    <source>
        <strain evidence="1 2">NIES-144</strain>
    </source>
</reference>
<sequence>MYTLALSHSSVTGPIPPPDPLPIKLLVLVGSPVVCPGKVPSSWGCHDAQVTVTAGEGGRGSGGGMGPVTDEWTSTFQTFLKTGRHEH</sequence>
<name>A0A699YVF2_HAELA</name>
<evidence type="ECO:0000313" key="2">
    <source>
        <dbReference type="Proteomes" id="UP000485058"/>
    </source>
</evidence>
<proteinExistence type="predicted"/>